<name>A0A0F9G3S3_9ZZZZ</name>
<dbReference type="EMBL" id="LAZR01029972">
    <property type="protein sequence ID" value="KKL57987.1"/>
    <property type="molecule type" value="Genomic_DNA"/>
</dbReference>
<accession>A0A0F9G3S3</accession>
<sequence length="57" mass="6740">MPDNCEICGKSISMAHVKVVDDLYLCEYCISNRILIPNKRRQKYVRIFKKQKKVGHE</sequence>
<gene>
    <name evidence="1" type="ORF">LCGC14_2229900</name>
</gene>
<comment type="caution">
    <text evidence="1">The sequence shown here is derived from an EMBL/GenBank/DDBJ whole genome shotgun (WGS) entry which is preliminary data.</text>
</comment>
<proteinExistence type="predicted"/>
<evidence type="ECO:0000313" key="1">
    <source>
        <dbReference type="EMBL" id="KKL57987.1"/>
    </source>
</evidence>
<dbReference type="AlphaFoldDB" id="A0A0F9G3S3"/>
<protein>
    <submittedName>
        <fullName evidence="1">Uncharacterized protein</fullName>
    </submittedName>
</protein>
<reference evidence="1" key="1">
    <citation type="journal article" date="2015" name="Nature">
        <title>Complex archaea that bridge the gap between prokaryotes and eukaryotes.</title>
        <authorList>
            <person name="Spang A."/>
            <person name="Saw J.H."/>
            <person name="Jorgensen S.L."/>
            <person name="Zaremba-Niedzwiedzka K."/>
            <person name="Martijn J."/>
            <person name="Lind A.E."/>
            <person name="van Eijk R."/>
            <person name="Schleper C."/>
            <person name="Guy L."/>
            <person name="Ettema T.J."/>
        </authorList>
    </citation>
    <scope>NUCLEOTIDE SEQUENCE</scope>
</reference>
<organism evidence="1">
    <name type="scientific">marine sediment metagenome</name>
    <dbReference type="NCBI Taxonomy" id="412755"/>
    <lineage>
        <taxon>unclassified sequences</taxon>
        <taxon>metagenomes</taxon>
        <taxon>ecological metagenomes</taxon>
    </lineage>
</organism>